<feature type="active site" description="Proton acceptor; for glutaminase activity" evidence="7">
    <location>
        <position position="52"/>
    </location>
</feature>
<accession>A0A1M3KYN3</accession>
<feature type="binding site" evidence="7">
    <location>
        <position position="210"/>
    </location>
    <ligand>
        <name>L-glutamine</name>
        <dbReference type="ChEBI" id="CHEBI:58359"/>
    </ligand>
</feature>
<dbReference type="NCBIfam" id="NF002730">
    <property type="entry name" value="PRK02628.1"/>
    <property type="match status" value="1"/>
</dbReference>
<feature type="binding site" evidence="7">
    <location>
        <begin position="481"/>
        <end position="484"/>
    </location>
    <ligand>
        <name>deamido-NAD(+)</name>
        <dbReference type="ChEBI" id="CHEBI:58437"/>
        <note>ligand shared between two neighboring subunits</note>
    </ligand>
</feature>
<dbReference type="PROSITE" id="PS50263">
    <property type="entry name" value="CN_HYDROLASE"/>
    <property type="match status" value="1"/>
</dbReference>
<evidence type="ECO:0000256" key="7">
    <source>
        <dbReference type="HAMAP-Rule" id="MF_02090"/>
    </source>
</evidence>
<evidence type="ECO:0000259" key="10">
    <source>
        <dbReference type="PROSITE" id="PS50263"/>
    </source>
</evidence>
<dbReference type="Pfam" id="PF00795">
    <property type="entry name" value="CN_hydrolase"/>
    <property type="match status" value="1"/>
</dbReference>
<comment type="function">
    <text evidence="7">Catalyzes the ATP-dependent amidation of deamido-NAD to form NAD. Uses L-glutamine as a nitrogen source.</text>
</comment>
<dbReference type="InterPro" id="IPR014445">
    <property type="entry name" value="Gln-dep_NAD_synthase"/>
</dbReference>
<keyword evidence="4 7" id="KW-0547">Nucleotide-binding</keyword>
<dbReference type="InterPro" id="IPR014729">
    <property type="entry name" value="Rossmann-like_a/b/a_fold"/>
</dbReference>
<feature type="binding site" evidence="7">
    <location>
        <position position="609"/>
    </location>
    <ligand>
        <name>deamido-NAD(+)</name>
        <dbReference type="ChEBI" id="CHEBI:58437"/>
        <note>ligand shared between two neighboring subunits</note>
    </ligand>
</feature>
<dbReference type="GO" id="GO:0005737">
    <property type="term" value="C:cytoplasm"/>
    <property type="evidence" value="ECO:0007669"/>
    <property type="project" value="InterPro"/>
</dbReference>
<dbReference type="PANTHER" id="PTHR23090">
    <property type="entry name" value="NH 3 /GLUTAMINE-DEPENDENT NAD + SYNTHETASE"/>
    <property type="match status" value="1"/>
</dbReference>
<dbReference type="CDD" id="cd00553">
    <property type="entry name" value="NAD_synthase"/>
    <property type="match status" value="1"/>
</dbReference>
<feature type="binding site" evidence="7">
    <location>
        <position position="204"/>
    </location>
    <ligand>
        <name>L-glutamine</name>
        <dbReference type="ChEBI" id="CHEBI:58359"/>
    </ligand>
</feature>
<comment type="similarity">
    <text evidence="2 7 8">In the C-terminal section; belongs to the NAD synthetase family.</text>
</comment>
<evidence type="ECO:0000256" key="5">
    <source>
        <dbReference type="ARBA" id="ARBA00022840"/>
    </source>
</evidence>
<dbReference type="GO" id="GO:0008795">
    <property type="term" value="F:NAD+ synthase activity"/>
    <property type="evidence" value="ECO:0007669"/>
    <property type="project" value="UniProtKB-UniRule"/>
</dbReference>
<comment type="caution">
    <text evidence="11">The sequence shown here is derived from an EMBL/GenBank/DDBJ whole genome shotgun (WGS) entry which is preliminary data.</text>
</comment>
<dbReference type="InterPro" id="IPR003010">
    <property type="entry name" value="C-N_Hydrolase"/>
</dbReference>
<dbReference type="GO" id="GO:0005524">
    <property type="term" value="F:ATP binding"/>
    <property type="evidence" value="ECO:0007669"/>
    <property type="project" value="UniProtKB-UniRule"/>
</dbReference>
<dbReference type="STRING" id="1895771.BGO89_06400"/>
<dbReference type="SUPFAM" id="SSF56317">
    <property type="entry name" value="Carbon-nitrogen hydrolase"/>
    <property type="match status" value="1"/>
</dbReference>
<evidence type="ECO:0000256" key="4">
    <source>
        <dbReference type="ARBA" id="ARBA00022741"/>
    </source>
</evidence>
<evidence type="ECO:0000256" key="1">
    <source>
        <dbReference type="ARBA" id="ARBA00005188"/>
    </source>
</evidence>
<dbReference type="NCBIfam" id="TIGR00552">
    <property type="entry name" value="nadE"/>
    <property type="match status" value="1"/>
</dbReference>
<comment type="caution">
    <text evidence="7">Lacks conserved residue(s) required for the propagation of feature annotation.</text>
</comment>
<feature type="binding site" evidence="7">
    <location>
        <position position="476"/>
    </location>
    <ligand>
        <name>deamido-NAD(+)</name>
        <dbReference type="ChEBI" id="CHEBI:58437"/>
        <note>ligand shared between two neighboring subunits</note>
    </ligand>
</feature>
<feature type="binding site" evidence="7">
    <location>
        <position position="447"/>
    </location>
    <ligand>
        <name>deamido-NAD(+)</name>
        <dbReference type="ChEBI" id="CHEBI:58437"/>
        <note>ligand shared between two neighboring subunits</note>
    </ligand>
</feature>
<dbReference type="Gene3D" id="3.60.110.10">
    <property type="entry name" value="Carbon-nitrogen hydrolase"/>
    <property type="match status" value="1"/>
</dbReference>
<dbReference type="CDD" id="cd07570">
    <property type="entry name" value="GAT_Gln-NAD-synth"/>
    <property type="match status" value="1"/>
</dbReference>
<dbReference type="EMBL" id="MKVH01000021">
    <property type="protein sequence ID" value="OJX57601.1"/>
    <property type="molecule type" value="Genomic_DNA"/>
</dbReference>
<evidence type="ECO:0000256" key="9">
    <source>
        <dbReference type="RuleBase" id="RU003811"/>
    </source>
</evidence>
<dbReference type="InterPro" id="IPR022310">
    <property type="entry name" value="NAD/GMP_synthase"/>
</dbReference>
<dbReference type="EC" id="6.3.5.1" evidence="7 8"/>
<sequence length="657" mass="71383">MQASLIAPLGLRRMVVGSPVVRPADVMGNVANTIAMAASGEALGADVIVFPELGLTGYTCGDLIMQDSLLEAAMNGVESIRTWTETHRPMLIVGLPLVVATRLYNVACVIHGGRILGIVPKTMLPNAQEFYDARWFTGGHHVAVCDIRIGSAVVPFGTDLLFEDANDARFVLGIEICEDLWSVIPPSSMMSLAGATIIANLSASNDLAGKAGYRRALVRQQSARTYTAYAYASAGIWESTTDTVFGGHLMIAEAGEMLAENSPCSFDASIVMGEIDLDRLVAERRLATSFKQEPAVDSYRRVLFDHVPAVHETVARRVAKHPFVPEEGSQRNERCHEIFNLQVAGLAVRMTRASARRLVIGVSGGLDSTLALLVCVEACRRLKRPLDDILAISMPGFGTTDRTRNNAEQLAATLGIPMRVISIAEAVRKHFTDIGHDGRTHDVVFENAQARERTQILMDVANGENGIVVGTGDMSELALGWCTYNADQMSMYGVNAGVPKTLVRHLIEWYADSMASVPTAAILGDVLATPISPELLPPGEDGAISQKTEDMIGPYELHDFFLYHLVRHQASVRKIAVLAAAAFDGIYSPAVICHWLDVFLRRFISQQFKRSSMPDGVKVGSVALSPRTDWRMPSDASAAVWRAELEEVRRHYGIGDA</sequence>
<feature type="binding site" evidence="7">
    <location>
        <position position="471"/>
    </location>
    <ligand>
        <name>ATP</name>
        <dbReference type="ChEBI" id="CHEBI:30616"/>
    </ligand>
</feature>
<evidence type="ECO:0000313" key="11">
    <source>
        <dbReference type="EMBL" id="OJX57601.1"/>
    </source>
</evidence>
<dbReference type="GO" id="GO:0003952">
    <property type="term" value="F:NAD+ synthase (glutamine-hydrolyzing) activity"/>
    <property type="evidence" value="ECO:0007669"/>
    <property type="project" value="UniProtKB-UniRule"/>
</dbReference>
<keyword evidence="3 7" id="KW-0436">Ligase</keyword>
<dbReference type="InterPro" id="IPR003694">
    <property type="entry name" value="NAD_synthase"/>
</dbReference>
<dbReference type="GO" id="GO:0009435">
    <property type="term" value="P:NAD+ biosynthetic process"/>
    <property type="evidence" value="ECO:0007669"/>
    <property type="project" value="UniProtKB-UniRule"/>
</dbReference>
<reference evidence="11 12" key="1">
    <citation type="submission" date="2016-09" db="EMBL/GenBank/DDBJ databases">
        <title>Genome-resolved meta-omics ties microbial dynamics to process performance in biotechnology for thiocyanate degradation.</title>
        <authorList>
            <person name="Kantor R.S."/>
            <person name="Huddy R.J."/>
            <person name="Iyer R."/>
            <person name="Thomas B.C."/>
            <person name="Brown C.T."/>
            <person name="Anantharaman K."/>
            <person name="Tringe S."/>
            <person name="Hettich R.L."/>
            <person name="Harrison S.T."/>
            <person name="Banfield J.F."/>
        </authorList>
    </citation>
    <scope>NUCLEOTIDE SEQUENCE [LARGE SCALE GENOMIC DNA]</scope>
    <source>
        <strain evidence="11">59-99</strain>
    </source>
</reference>
<dbReference type="InterPro" id="IPR041856">
    <property type="entry name" value="NAD+_synth_C"/>
</dbReference>
<dbReference type="AlphaFoldDB" id="A0A1M3KYN3"/>
<gene>
    <name evidence="7" type="primary">nadE</name>
    <name evidence="11" type="ORF">BGO89_06400</name>
</gene>
<dbReference type="Pfam" id="PF02540">
    <property type="entry name" value="NAD_synthase"/>
    <property type="match status" value="1"/>
</dbReference>
<dbReference type="SUPFAM" id="SSF52402">
    <property type="entry name" value="Adenine nucleotide alpha hydrolases-like"/>
    <property type="match status" value="1"/>
</dbReference>
<evidence type="ECO:0000256" key="8">
    <source>
        <dbReference type="PIRNR" id="PIRNR006630"/>
    </source>
</evidence>
<dbReference type="Gene3D" id="1.10.10.1140">
    <property type="entry name" value="Glutamine-dependent NAD+ synthetase, C-terminal domain"/>
    <property type="match status" value="1"/>
</dbReference>
<dbReference type="HAMAP" id="MF_02090">
    <property type="entry name" value="NadE_glutamine_dep"/>
    <property type="match status" value="1"/>
</dbReference>
<evidence type="ECO:0000256" key="6">
    <source>
        <dbReference type="ARBA" id="ARBA00023027"/>
    </source>
</evidence>
<dbReference type="GO" id="GO:0004359">
    <property type="term" value="F:glutaminase activity"/>
    <property type="evidence" value="ECO:0007669"/>
    <property type="project" value="InterPro"/>
</dbReference>
<evidence type="ECO:0000256" key="2">
    <source>
        <dbReference type="ARBA" id="ARBA00007145"/>
    </source>
</evidence>
<dbReference type="PIRSF" id="PIRSF006630">
    <property type="entry name" value="NADS_GAT"/>
    <property type="match status" value="1"/>
</dbReference>
<evidence type="ECO:0000256" key="3">
    <source>
        <dbReference type="ARBA" id="ARBA00022598"/>
    </source>
</evidence>
<dbReference type="InterPro" id="IPR036526">
    <property type="entry name" value="C-N_Hydrolase_sf"/>
</dbReference>
<comment type="similarity">
    <text evidence="9">Belongs to the NAD synthetase family.</text>
</comment>
<proteinExistence type="inferred from homology"/>
<keyword evidence="5 7" id="KW-0067">ATP-binding</keyword>
<dbReference type="Proteomes" id="UP000184233">
    <property type="component" value="Unassembled WGS sequence"/>
</dbReference>
<protein>
    <recommendedName>
        <fullName evidence="7 8">Glutamine-dependent NAD(+) synthetase</fullName>
        <ecNumber evidence="7 8">6.3.5.1</ecNumber>
    </recommendedName>
    <alternativeName>
        <fullName evidence="7 8">NAD(+) synthase [glutamine-hydrolyzing]</fullName>
    </alternativeName>
</protein>
<comment type="catalytic activity">
    <reaction evidence="7 8">
        <text>deamido-NAD(+) + L-glutamine + ATP + H2O = L-glutamate + AMP + diphosphate + NAD(+) + H(+)</text>
        <dbReference type="Rhea" id="RHEA:24384"/>
        <dbReference type="ChEBI" id="CHEBI:15377"/>
        <dbReference type="ChEBI" id="CHEBI:15378"/>
        <dbReference type="ChEBI" id="CHEBI:29985"/>
        <dbReference type="ChEBI" id="CHEBI:30616"/>
        <dbReference type="ChEBI" id="CHEBI:33019"/>
        <dbReference type="ChEBI" id="CHEBI:57540"/>
        <dbReference type="ChEBI" id="CHEBI:58359"/>
        <dbReference type="ChEBI" id="CHEBI:58437"/>
        <dbReference type="ChEBI" id="CHEBI:456215"/>
        <dbReference type="EC" id="6.3.5.1"/>
    </reaction>
</comment>
<feature type="binding site" evidence="7">
    <location>
        <begin position="361"/>
        <end position="368"/>
    </location>
    <ligand>
        <name>ATP</name>
        <dbReference type="ChEBI" id="CHEBI:30616"/>
    </ligand>
</feature>
<dbReference type="PANTHER" id="PTHR23090:SF9">
    <property type="entry name" value="GLUTAMINE-DEPENDENT NAD(+) SYNTHETASE"/>
    <property type="match status" value="1"/>
</dbReference>
<feature type="active site" description="Nucleophile; for glutaminase activity" evidence="7">
    <location>
        <position position="177"/>
    </location>
</feature>
<dbReference type="Gene3D" id="3.40.50.620">
    <property type="entry name" value="HUPs"/>
    <property type="match status" value="1"/>
</dbReference>
<comment type="pathway">
    <text evidence="1 7 8">Cofactor biosynthesis; NAD(+) biosynthesis; NAD(+) from deamido-NAD(+) (L-Gln route): step 1/1.</text>
</comment>
<name>A0A1M3KYN3_9BACT</name>
<organism evidence="11 12">
    <name type="scientific">Candidatus Kapaibacterium thiocyanatum</name>
    <dbReference type="NCBI Taxonomy" id="1895771"/>
    <lineage>
        <taxon>Bacteria</taxon>
        <taxon>Pseudomonadati</taxon>
        <taxon>Candidatus Kapaibacteriota</taxon>
        <taxon>Candidatus Kapaibacteriia</taxon>
        <taxon>Candidatus Kapaibacteriales</taxon>
        <taxon>Candidatus Kapaibacteriaceae</taxon>
        <taxon>Candidatus Kapaibacterium</taxon>
    </lineage>
</organism>
<feature type="domain" description="CN hydrolase" evidence="10">
    <location>
        <begin position="11"/>
        <end position="277"/>
    </location>
</feature>
<feature type="active site" description="For glutaminase activity" evidence="7">
    <location>
        <position position="121"/>
    </location>
</feature>
<keyword evidence="6 7" id="KW-0520">NAD</keyword>
<dbReference type="UniPathway" id="UPA00253">
    <property type="reaction ID" value="UER00334"/>
</dbReference>
<evidence type="ECO:0000313" key="12">
    <source>
        <dbReference type="Proteomes" id="UP000184233"/>
    </source>
</evidence>